<dbReference type="PANTHER" id="PTHR43818">
    <property type="entry name" value="BCDNA.GH03377"/>
    <property type="match status" value="1"/>
</dbReference>
<dbReference type="EMBL" id="BAAAQM010000013">
    <property type="protein sequence ID" value="GAA1967833.1"/>
    <property type="molecule type" value="Genomic_DNA"/>
</dbReference>
<evidence type="ECO:0000259" key="2">
    <source>
        <dbReference type="Pfam" id="PF01408"/>
    </source>
</evidence>
<feature type="domain" description="Gfo/Idh/MocA-like oxidoreductase N-terminal" evidence="2">
    <location>
        <begin position="5"/>
        <end position="125"/>
    </location>
</feature>
<proteinExistence type="predicted"/>
<dbReference type="Gene3D" id="3.40.50.720">
    <property type="entry name" value="NAD(P)-binding Rossmann-like Domain"/>
    <property type="match status" value="1"/>
</dbReference>
<dbReference type="InterPro" id="IPR055170">
    <property type="entry name" value="GFO_IDH_MocA-like_dom"/>
</dbReference>
<evidence type="ECO:0000256" key="1">
    <source>
        <dbReference type="ARBA" id="ARBA00023002"/>
    </source>
</evidence>
<organism evidence="4 5">
    <name type="scientific">Catenulispora subtropica</name>
    <dbReference type="NCBI Taxonomy" id="450798"/>
    <lineage>
        <taxon>Bacteria</taxon>
        <taxon>Bacillati</taxon>
        <taxon>Actinomycetota</taxon>
        <taxon>Actinomycetes</taxon>
        <taxon>Catenulisporales</taxon>
        <taxon>Catenulisporaceae</taxon>
        <taxon>Catenulispora</taxon>
    </lineage>
</organism>
<evidence type="ECO:0000313" key="5">
    <source>
        <dbReference type="Proteomes" id="UP001499854"/>
    </source>
</evidence>
<dbReference type="Pfam" id="PF22725">
    <property type="entry name" value="GFO_IDH_MocA_C3"/>
    <property type="match status" value="1"/>
</dbReference>
<accession>A0ABN2REF7</accession>
<evidence type="ECO:0000313" key="4">
    <source>
        <dbReference type="EMBL" id="GAA1967833.1"/>
    </source>
</evidence>
<dbReference type="InterPro" id="IPR036291">
    <property type="entry name" value="NAD(P)-bd_dom_sf"/>
</dbReference>
<reference evidence="4 5" key="1">
    <citation type="journal article" date="2019" name="Int. J. Syst. Evol. Microbiol.">
        <title>The Global Catalogue of Microorganisms (GCM) 10K type strain sequencing project: providing services to taxonomists for standard genome sequencing and annotation.</title>
        <authorList>
            <consortium name="The Broad Institute Genomics Platform"/>
            <consortium name="The Broad Institute Genome Sequencing Center for Infectious Disease"/>
            <person name="Wu L."/>
            <person name="Ma J."/>
        </authorList>
    </citation>
    <scope>NUCLEOTIDE SEQUENCE [LARGE SCALE GENOMIC DNA]</scope>
    <source>
        <strain evidence="4 5">JCM 16013</strain>
    </source>
</reference>
<dbReference type="PANTHER" id="PTHR43818:SF11">
    <property type="entry name" value="BCDNA.GH03377"/>
    <property type="match status" value="1"/>
</dbReference>
<dbReference type="SUPFAM" id="SSF51735">
    <property type="entry name" value="NAD(P)-binding Rossmann-fold domains"/>
    <property type="match status" value="1"/>
</dbReference>
<sequence length="393" mass="42353">MPDSLRIGLIGHGFMGRAHSLAWQAVAPVFDLPLVPEPTAVAGRNPDAVADFARTWGWASHESDWRRLVERDDIDVVDITVPGALHAEIALAALEAGKHVLCEKPLANTLAEARAMASAAKDASTRGVLSMVGFNYRRTPALALARDLVESGRLGEVRHVRAAYLQDWISDPEFPLVWRLRKEEAGSGALGDLGAHLVDLVYFLTGQRISGVSALTETFVKERPLPQAAAGLSGVGGTGRGAVTVDDTAIFIARCEGGAVATFEATRFAPGRKNAMRIELNGSKGSLSFDFEALNELHVYDATADGAHSGFQRILATEPQHPYLQAWWPPGHSLGYDHTFVNQARDFVMAIALGTPPRPSFTDGLYVQTVLDGVETSAREGSAWKPLTWEEGI</sequence>
<gene>
    <name evidence="4" type="ORF">GCM10009838_27740</name>
</gene>
<keyword evidence="5" id="KW-1185">Reference proteome</keyword>
<keyword evidence="1" id="KW-0560">Oxidoreductase</keyword>
<feature type="domain" description="GFO/IDH/MocA-like oxidoreductase" evidence="3">
    <location>
        <begin position="144"/>
        <end position="287"/>
    </location>
</feature>
<dbReference type="InterPro" id="IPR050463">
    <property type="entry name" value="Gfo/Idh/MocA_oxidrdct_glycsds"/>
</dbReference>
<name>A0ABN2REF7_9ACTN</name>
<dbReference type="Proteomes" id="UP001499854">
    <property type="component" value="Unassembled WGS sequence"/>
</dbReference>
<dbReference type="Pfam" id="PF01408">
    <property type="entry name" value="GFO_IDH_MocA"/>
    <property type="match status" value="1"/>
</dbReference>
<dbReference type="SUPFAM" id="SSF55347">
    <property type="entry name" value="Glyceraldehyde-3-phosphate dehydrogenase-like, C-terminal domain"/>
    <property type="match status" value="1"/>
</dbReference>
<dbReference type="Gene3D" id="3.30.360.10">
    <property type="entry name" value="Dihydrodipicolinate Reductase, domain 2"/>
    <property type="match status" value="1"/>
</dbReference>
<dbReference type="RefSeq" id="WP_344657391.1">
    <property type="nucleotide sequence ID" value="NZ_BAAAQM010000013.1"/>
</dbReference>
<protein>
    <submittedName>
        <fullName evidence="4">Gfo/Idh/MocA family oxidoreductase</fullName>
    </submittedName>
</protein>
<evidence type="ECO:0000259" key="3">
    <source>
        <dbReference type="Pfam" id="PF22725"/>
    </source>
</evidence>
<comment type="caution">
    <text evidence="4">The sequence shown here is derived from an EMBL/GenBank/DDBJ whole genome shotgun (WGS) entry which is preliminary data.</text>
</comment>
<dbReference type="InterPro" id="IPR000683">
    <property type="entry name" value="Gfo/Idh/MocA-like_OxRdtase_N"/>
</dbReference>